<proteinExistence type="predicted"/>
<dbReference type="Proteomes" id="UP000179807">
    <property type="component" value="Unassembled WGS sequence"/>
</dbReference>
<feature type="coiled-coil region" evidence="1">
    <location>
        <begin position="304"/>
        <end position="358"/>
    </location>
</feature>
<organism evidence="3 4">
    <name type="scientific">Tritrichomonas foetus</name>
    <dbReference type="NCBI Taxonomy" id="1144522"/>
    <lineage>
        <taxon>Eukaryota</taxon>
        <taxon>Metamonada</taxon>
        <taxon>Parabasalia</taxon>
        <taxon>Tritrichomonadida</taxon>
        <taxon>Tritrichomonadidae</taxon>
        <taxon>Tritrichomonas</taxon>
    </lineage>
</organism>
<feature type="compositionally biased region" description="Polar residues" evidence="2">
    <location>
        <begin position="208"/>
        <end position="223"/>
    </location>
</feature>
<feature type="region of interest" description="Disordered" evidence="2">
    <location>
        <begin position="200"/>
        <end position="223"/>
    </location>
</feature>
<dbReference type="EMBL" id="MLAK01001062">
    <property type="protein sequence ID" value="OHS98310.1"/>
    <property type="molecule type" value="Genomic_DNA"/>
</dbReference>
<sequence length="362" mass="41969">METNEEISSILSQINERIPNLEKLIESIQNEIPLKLNHSILNIKSAISSYNEMISLEPIPKARNAVPISEDHISQINLHERYLTKHLNNAFLEYFSELENKTKEIESKNKIPTESTKNQPNMDKFKELEKDIDFAFSKFNSKCQDLDSKISELQVQRKFRNSSNQTSSNIETQMKQINKDIEVLKNNISRTQNVIKSSINDSLESDTSKISENQNDGNHSNTKGIKTRIFKKVLTPLEEQKNKVEMLESQWESTRDTLMGELTNINFSYENIEKMCNGIQNNVNETKLTENKLQKIQDQGNKNIKLVQENIKEINSQLNKLTDNEDSVKMTFNVMTTFDKEQSTVDDLEELVDKLYDRVQQL</sequence>
<keyword evidence="1" id="KW-0175">Coiled coil</keyword>
<reference evidence="3" key="1">
    <citation type="submission" date="2016-10" db="EMBL/GenBank/DDBJ databases">
        <authorList>
            <person name="Benchimol M."/>
            <person name="Almeida L.G."/>
            <person name="Vasconcelos A.T."/>
            <person name="Perreira-Neves A."/>
            <person name="Rosa I.A."/>
            <person name="Tasca T."/>
            <person name="Bogo M.R."/>
            <person name="de Souza W."/>
        </authorList>
    </citation>
    <scope>NUCLEOTIDE SEQUENCE [LARGE SCALE GENOMIC DNA]</scope>
    <source>
        <strain evidence="3">K</strain>
    </source>
</reference>
<comment type="caution">
    <text evidence="3">The sequence shown here is derived from an EMBL/GenBank/DDBJ whole genome shotgun (WGS) entry which is preliminary data.</text>
</comment>
<evidence type="ECO:0000313" key="4">
    <source>
        <dbReference type="Proteomes" id="UP000179807"/>
    </source>
</evidence>
<dbReference type="GeneID" id="94844869"/>
<keyword evidence="4" id="KW-1185">Reference proteome</keyword>
<dbReference type="VEuPathDB" id="TrichDB:TRFO_35285"/>
<feature type="coiled-coil region" evidence="1">
    <location>
        <begin position="167"/>
        <end position="194"/>
    </location>
</feature>
<evidence type="ECO:0000256" key="1">
    <source>
        <dbReference type="SAM" id="Coils"/>
    </source>
</evidence>
<evidence type="ECO:0000313" key="3">
    <source>
        <dbReference type="EMBL" id="OHS98310.1"/>
    </source>
</evidence>
<dbReference type="AlphaFoldDB" id="A0A1J4JGK1"/>
<evidence type="ECO:0000256" key="2">
    <source>
        <dbReference type="SAM" id="MobiDB-lite"/>
    </source>
</evidence>
<accession>A0A1J4JGK1</accession>
<gene>
    <name evidence="3" type="ORF">TRFO_35285</name>
</gene>
<dbReference type="RefSeq" id="XP_068351447.1">
    <property type="nucleotide sequence ID" value="XM_068510165.1"/>
</dbReference>
<name>A0A1J4JGK1_9EUKA</name>
<protein>
    <submittedName>
        <fullName evidence="3">Uncharacterized protein</fullName>
    </submittedName>
</protein>